<dbReference type="PATRIC" id="fig|2287.6.peg.291"/>
<evidence type="ECO:0000313" key="28">
    <source>
        <dbReference type="Proteomes" id="UP000267993"/>
    </source>
</evidence>
<dbReference type="EMBL" id="CP011055">
    <property type="protein sequence ID" value="AKA72715.1"/>
    <property type="molecule type" value="Genomic_DNA"/>
</dbReference>
<dbReference type="Proteomes" id="UP000282269">
    <property type="component" value="Chromosome"/>
</dbReference>
<dbReference type="EMBL" id="CP033237">
    <property type="protein sequence ID" value="AZF72468.1"/>
    <property type="molecule type" value="Genomic_DNA"/>
</dbReference>
<dbReference type="EMBL" id="CP033235">
    <property type="protein sequence ID" value="AZF67228.1"/>
    <property type="molecule type" value="Genomic_DNA"/>
</dbReference>
<evidence type="ECO:0000313" key="23">
    <source>
        <dbReference type="EMBL" id="SAI86161.1"/>
    </source>
</evidence>
<dbReference type="EMBL" id="CP033240">
    <property type="protein sequence ID" value="AZF80303.1"/>
    <property type="molecule type" value="Genomic_DNA"/>
</dbReference>
<gene>
    <name evidence="22" type="ORF">HFC64_07750</name>
    <name evidence="23" type="ORF">SSOP1_2607</name>
    <name evidence="14" type="ORF">SULA_0283</name>
    <name evidence="12" type="ORF">SULB_0285</name>
    <name evidence="13" type="ORF">SULC_0283</name>
    <name evidence="15" type="ORF">SULG_01445</name>
    <name evidence="16" type="ORF">SULH_01445</name>
    <name evidence="17" type="ORF">SULI_01445</name>
    <name evidence="18" type="ORF">SULM_01445</name>
    <name evidence="19" type="ORF">SULN_01445</name>
    <name evidence="20" type="ORF">SULO_01455</name>
    <name evidence="21" type="ORF">SULZ_01465</name>
</gene>
<keyword evidence="6" id="KW-0378">Hydrolase</keyword>
<dbReference type="Proteomes" id="UP000278715">
    <property type="component" value="Chromosome"/>
</dbReference>
<evidence type="ECO:0000313" key="20">
    <source>
        <dbReference type="EMBL" id="AZF80303.1"/>
    </source>
</evidence>
<dbReference type="PANTHER" id="PTHR10359">
    <property type="entry name" value="A/G-SPECIFIC ADENINE GLYCOSYLASE/ENDONUCLEASE III"/>
    <property type="match status" value="1"/>
</dbReference>
<dbReference type="Proteomes" id="UP000269431">
    <property type="component" value="Chromosome"/>
</dbReference>
<dbReference type="GO" id="GO:0016798">
    <property type="term" value="F:hydrolase activity, acting on glycosyl bonds"/>
    <property type="evidence" value="ECO:0007669"/>
    <property type="project" value="UniProtKB-KW"/>
</dbReference>
<dbReference type="InterPro" id="IPR004035">
    <property type="entry name" value="Endouclease-III_FeS-bd_BS"/>
</dbReference>
<dbReference type="AlphaFoldDB" id="A0A0E3GVY0"/>
<dbReference type="EMBL" id="CP011057">
    <property type="protein sequence ID" value="AKA78106.1"/>
    <property type="molecule type" value="Genomic_DNA"/>
</dbReference>
<evidence type="ECO:0000313" key="33">
    <source>
        <dbReference type="Proteomes" id="UP000278715"/>
    </source>
</evidence>
<dbReference type="PIRSF" id="PIRSF001435">
    <property type="entry name" value="Nth"/>
    <property type="match status" value="1"/>
</dbReference>
<evidence type="ECO:0000256" key="3">
    <source>
        <dbReference type="ARBA" id="ARBA00022485"/>
    </source>
</evidence>
<organism evidence="14 26">
    <name type="scientific">Saccharolobus solfataricus</name>
    <name type="common">Sulfolobus solfataricus</name>
    <dbReference type="NCBI Taxonomy" id="2287"/>
    <lineage>
        <taxon>Archaea</taxon>
        <taxon>Thermoproteota</taxon>
        <taxon>Thermoprotei</taxon>
        <taxon>Sulfolobales</taxon>
        <taxon>Sulfolobaceae</taxon>
        <taxon>Saccharolobus</taxon>
    </lineage>
</organism>
<evidence type="ECO:0000313" key="35">
    <source>
        <dbReference type="Proteomes" id="UP000594632"/>
    </source>
</evidence>
<comment type="cofactor">
    <cofactor evidence="1">
        <name>[4Fe-4S] cluster</name>
        <dbReference type="ChEBI" id="CHEBI:49883"/>
    </cofactor>
</comment>
<dbReference type="EMBL" id="CP033241">
    <property type="protein sequence ID" value="AZF82911.1"/>
    <property type="molecule type" value="Genomic_DNA"/>
</dbReference>
<evidence type="ECO:0000313" key="29">
    <source>
        <dbReference type="Proteomes" id="UP000269431"/>
    </source>
</evidence>
<dbReference type="Proteomes" id="UP000594632">
    <property type="component" value="Chromosome"/>
</dbReference>
<dbReference type="EMBL" id="CP033239">
    <property type="protein sequence ID" value="AZF77695.1"/>
    <property type="molecule type" value="Genomic_DNA"/>
</dbReference>
<evidence type="ECO:0000313" key="24">
    <source>
        <dbReference type="Proteomes" id="UP000033057"/>
    </source>
</evidence>
<evidence type="ECO:0000256" key="10">
    <source>
        <dbReference type="ARBA" id="ARBA00023295"/>
    </source>
</evidence>
<evidence type="ECO:0000313" key="13">
    <source>
        <dbReference type="EMBL" id="AKA75414.1"/>
    </source>
</evidence>
<comment type="similarity">
    <text evidence="2">Belongs to the Nth/MutY family.</text>
</comment>
<dbReference type="PANTHER" id="PTHR10359:SF19">
    <property type="entry name" value="DNA REPAIR GLYCOSYLASE MJ1434-RELATED"/>
    <property type="match status" value="1"/>
</dbReference>
<dbReference type="InterPro" id="IPR023170">
    <property type="entry name" value="HhH_base_excis_C"/>
</dbReference>
<keyword evidence="4" id="KW-0479">Metal-binding</keyword>
<sequence length="227" mass="26406">MLRQLLEILLEIFENNKTILKEKGWIVSSKTSYEWWDGLKSEEEIIISAILVQMSRWEIVKNKVEEMRNKGLTDFYKLYNTSEEELYSVLKGINFYKTKVKRLINISKIVVDLGTIEKFYDRNLLLSIDGIGQETADSILLFAGHKPNFPPSEYGKRVLSRVLGTSIKKKDEVKRMVEENLEPDVYKYKLLHAGIVTVGRAFCFTKKPKCEDCILKKVCKYYGENSL</sequence>
<evidence type="ECO:0000256" key="6">
    <source>
        <dbReference type="ARBA" id="ARBA00022801"/>
    </source>
</evidence>
<keyword evidence="3" id="KW-0004">4Fe-4S</keyword>
<dbReference type="RefSeq" id="WP_009989283.1">
    <property type="nucleotide sequence ID" value="NZ_CP011055.2"/>
</dbReference>
<dbReference type="Proteomes" id="UP000273194">
    <property type="component" value="Chromosome"/>
</dbReference>
<evidence type="ECO:0000256" key="8">
    <source>
        <dbReference type="ARBA" id="ARBA00023014"/>
    </source>
</evidence>
<dbReference type="OrthoDB" id="19248at2157"/>
<name>A0A0E3GVY0_SACSO</name>
<evidence type="ECO:0000313" key="19">
    <source>
        <dbReference type="EMBL" id="AZF77695.1"/>
    </source>
</evidence>
<evidence type="ECO:0000256" key="1">
    <source>
        <dbReference type="ARBA" id="ARBA00001966"/>
    </source>
</evidence>
<keyword evidence="8" id="KW-0411">Iron-sulfur</keyword>
<dbReference type="GO" id="GO:0004519">
    <property type="term" value="F:endonuclease activity"/>
    <property type="evidence" value="ECO:0007669"/>
    <property type="project" value="UniProtKB-KW"/>
</dbReference>
<dbReference type="KEGG" id="ssof:SULC_0283"/>
<evidence type="ECO:0000313" key="25">
    <source>
        <dbReference type="Proteomes" id="UP000033085"/>
    </source>
</evidence>
<dbReference type="Gene3D" id="1.10.340.30">
    <property type="entry name" value="Hypothetical protein, domain 2"/>
    <property type="match status" value="1"/>
</dbReference>
<keyword evidence="9" id="KW-0234">DNA repair</keyword>
<dbReference type="SUPFAM" id="SSF48150">
    <property type="entry name" value="DNA-glycosylase"/>
    <property type="match status" value="1"/>
</dbReference>
<dbReference type="GO" id="GO:0046872">
    <property type="term" value="F:metal ion binding"/>
    <property type="evidence" value="ECO:0007669"/>
    <property type="project" value="UniProtKB-KW"/>
</dbReference>
<dbReference type="Proteomes" id="UP000033106">
    <property type="component" value="Chromosome"/>
</dbReference>
<dbReference type="KEGG" id="ssoa:SULA_0283"/>
<dbReference type="Proteomes" id="UP000275843">
    <property type="component" value="Chromosome"/>
</dbReference>
<dbReference type="InterPro" id="IPR003265">
    <property type="entry name" value="HhH-GPD_domain"/>
</dbReference>
<dbReference type="PROSITE" id="PS00764">
    <property type="entry name" value="ENDONUCLEASE_III_1"/>
    <property type="match status" value="1"/>
</dbReference>
<reference evidence="14" key="5">
    <citation type="submission" date="2018-10" db="EMBL/GenBank/DDBJ databases">
        <authorList>
            <person name="McCarthy S."/>
            <person name="Gradnigo J."/>
            <person name="Johnson T."/>
            <person name="Payne S."/>
            <person name="Lipzen A."/>
            <person name="Schackwitz W."/>
            <person name="Martin J."/>
            <person name="Moriyama E."/>
            <person name="Blum P."/>
        </authorList>
    </citation>
    <scope>NUCLEOTIDE SEQUENCE</scope>
    <source>
        <strain evidence="12">SARC-B</strain>
        <strain evidence="13">SARC-C</strain>
        <strain evidence="14">SULA</strain>
    </source>
</reference>
<dbReference type="Proteomes" id="UP000267993">
    <property type="component" value="Chromosome"/>
</dbReference>
<dbReference type="InterPro" id="IPR011257">
    <property type="entry name" value="DNA_glycosylase"/>
</dbReference>
<dbReference type="Pfam" id="PF00730">
    <property type="entry name" value="HhH-GPD"/>
    <property type="match status" value="1"/>
</dbReference>
<reference evidence="22 35" key="6">
    <citation type="journal article" date="2020" name="Nat. Commun.">
        <title>The structures of two archaeal type IV pili illuminate evolutionary relationships.</title>
        <authorList>
            <person name="Wang F."/>
            <person name="Baquero D.P."/>
            <person name="Su Z."/>
            <person name="Beltran L.C."/>
            <person name="Prangishvili D."/>
            <person name="Krupovic M."/>
            <person name="Egelman E.H."/>
        </authorList>
    </citation>
    <scope>NUCLEOTIDE SEQUENCE [LARGE SCALE GENOMIC DNA]</scope>
    <source>
        <strain evidence="22 35">POZ149</strain>
    </source>
</reference>
<dbReference type="Proteomes" id="UP000273443">
    <property type="component" value="Chromosome"/>
</dbReference>
<protein>
    <submittedName>
        <fullName evidence="23">DNA endonuclease III</fullName>
    </submittedName>
    <submittedName>
        <fullName evidence="14">Endonuclease III domain-containing protein</fullName>
    </submittedName>
</protein>
<dbReference type="GeneID" id="44128208"/>
<dbReference type="SMART" id="SM00478">
    <property type="entry name" value="ENDO3c"/>
    <property type="match status" value="1"/>
</dbReference>
<reference evidence="23" key="3">
    <citation type="submission" date="2016-04" db="EMBL/GenBank/DDBJ databases">
        <authorList>
            <person name="Evans L.H."/>
            <person name="Alamgir A."/>
            <person name="Owens N."/>
            <person name="Weber N.D."/>
            <person name="Virtaneva K."/>
            <person name="Barbian K."/>
            <person name="Babar A."/>
            <person name="Rosenke K."/>
        </authorList>
    </citation>
    <scope>NUCLEOTIDE SEQUENCE</scope>
    <source>
        <strain evidence="23">P1</strain>
    </source>
</reference>
<evidence type="ECO:0000313" key="30">
    <source>
        <dbReference type="Proteomes" id="UP000273194"/>
    </source>
</evidence>
<dbReference type="GO" id="GO:0051539">
    <property type="term" value="F:4 iron, 4 sulfur cluster binding"/>
    <property type="evidence" value="ECO:0007669"/>
    <property type="project" value="UniProtKB-KW"/>
</dbReference>
<evidence type="ECO:0000313" key="26">
    <source>
        <dbReference type="Proteomes" id="UP000033106"/>
    </source>
</evidence>
<evidence type="ECO:0000313" key="34">
    <source>
        <dbReference type="Proteomes" id="UP000282269"/>
    </source>
</evidence>
<dbReference type="EMBL" id="CP050869">
    <property type="protein sequence ID" value="QPG49726.1"/>
    <property type="molecule type" value="Genomic_DNA"/>
</dbReference>
<evidence type="ECO:0000313" key="12">
    <source>
        <dbReference type="EMBL" id="AKA72715.1"/>
    </source>
</evidence>
<feature type="domain" description="HhH-GPD" evidence="11">
    <location>
        <begin position="51"/>
        <end position="201"/>
    </location>
</feature>
<evidence type="ECO:0000256" key="7">
    <source>
        <dbReference type="ARBA" id="ARBA00023004"/>
    </source>
</evidence>
<evidence type="ECO:0000313" key="17">
    <source>
        <dbReference type="EMBL" id="AZF72468.1"/>
    </source>
</evidence>
<evidence type="ECO:0000313" key="14">
    <source>
        <dbReference type="EMBL" id="AKA78106.1"/>
    </source>
</evidence>
<evidence type="ECO:0000313" key="18">
    <source>
        <dbReference type="EMBL" id="AZF75087.1"/>
    </source>
</evidence>
<dbReference type="Proteomes" id="UP000033085">
    <property type="component" value="Chromosome"/>
</dbReference>
<dbReference type="EMBL" id="CP033236">
    <property type="protein sequence ID" value="AZF69848.1"/>
    <property type="molecule type" value="Genomic_DNA"/>
</dbReference>
<evidence type="ECO:0000256" key="2">
    <source>
        <dbReference type="ARBA" id="ARBA00008343"/>
    </source>
</evidence>
<reference evidence="24 25" key="1">
    <citation type="journal article" date="2015" name="Genome Announc.">
        <title>Complete Genome Sequence of Sulfolobus solfataricus Strain 98/2 and Evolved Derivatives.</title>
        <authorList>
            <person name="McCarthy S."/>
            <person name="Gradnigo J."/>
            <person name="Johnson T."/>
            <person name="Payne S."/>
            <person name="Lipzen A."/>
            <person name="Martin J."/>
            <person name="Schackwitz W."/>
            <person name="Moriyama E."/>
            <person name="Blum P."/>
        </authorList>
    </citation>
    <scope>NUCLEOTIDE SEQUENCE [LARGE SCALE GENOMIC DNA]</scope>
    <source>
        <strain evidence="24">98/2 SULC</strain>
        <strain evidence="12">SARC-B</strain>
        <strain evidence="13">SARC-C</strain>
        <strain evidence="14 26">SULA</strain>
        <strain evidence="25">SULB</strain>
    </source>
</reference>
<keyword evidence="14" id="KW-0540">Nuclease</keyword>
<evidence type="ECO:0000313" key="21">
    <source>
        <dbReference type="EMBL" id="AZF82911.1"/>
    </source>
</evidence>
<evidence type="ECO:0000313" key="22">
    <source>
        <dbReference type="EMBL" id="QPG49726.1"/>
    </source>
</evidence>
<dbReference type="CDD" id="cd00056">
    <property type="entry name" value="ENDO3c"/>
    <property type="match status" value="1"/>
</dbReference>
<evidence type="ECO:0000259" key="11">
    <source>
        <dbReference type="SMART" id="SM00478"/>
    </source>
</evidence>
<dbReference type="EMBL" id="CP033238">
    <property type="protein sequence ID" value="AZF75087.1"/>
    <property type="molecule type" value="Genomic_DNA"/>
</dbReference>
<reference evidence="27" key="2">
    <citation type="submission" date="2016-04" db="EMBL/GenBank/DDBJ databases">
        <authorList>
            <person name="Shah S.A."/>
            <person name="Garrett R.A."/>
        </authorList>
    </citation>
    <scope>NUCLEOTIDE SEQUENCE [LARGE SCALE GENOMIC DNA]</scope>
    <source>
        <strain evidence="27">ATCC 35091 / DSM 1616 / JCM 8930 / NBRC 15331 / P1</strain>
    </source>
</reference>
<keyword evidence="14" id="KW-0255">Endonuclease</keyword>
<evidence type="ECO:0000256" key="5">
    <source>
        <dbReference type="ARBA" id="ARBA00022763"/>
    </source>
</evidence>
<evidence type="ECO:0000313" key="16">
    <source>
        <dbReference type="EMBL" id="AZF69848.1"/>
    </source>
</evidence>
<dbReference type="EMBL" id="LT549890">
    <property type="protein sequence ID" value="SAI86161.1"/>
    <property type="molecule type" value="Genomic_DNA"/>
</dbReference>
<keyword evidence="5" id="KW-0227">DNA damage</keyword>
<evidence type="ECO:0000256" key="4">
    <source>
        <dbReference type="ARBA" id="ARBA00022723"/>
    </source>
</evidence>
<evidence type="ECO:0000313" key="32">
    <source>
        <dbReference type="Proteomes" id="UP000275843"/>
    </source>
</evidence>
<keyword evidence="10" id="KW-0326">Glycosidase</keyword>
<accession>A0A0E3GVY0</accession>
<evidence type="ECO:0000313" key="31">
    <source>
        <dbReference type="Proteomes" id="UP000273443"/>
    </source>
</evidence>
<dbReference type="Proteomes" id="UP000076770">
    <property type="component" value="Chromosome i"/>
</dbReference>
<keyword evidence="7" id="KW-0408">Iron</keyword>
<dbReference type="KEGG" id="ssol:SULB_0285"/>
<proteinExistence type="inferred from homology"/>
<evidence type="ECO:0000256" key="9">
    <source>
        <dbReference type="ARBA" id="ARBA00023204"/>
    </source>
</evidence>
<evidence type="ECO:0000313" key="27">
    <source>
        <dbReference type="Proteomes" id="UP000076770"/>
    </source>
</evidence>
<dbReference type="Gene3D" id="1.10.1670.10">
    <property type="entry name" value="Helix-hairpin-Helix base-excision DNA repair enzymes (C-terminal)"/>
    <property type="match status" value="1"/>
</dbReference>
<dbReference type="Proteomes" id="UP000033057">
    <property type="component" value="Chromosome"/>
</dbReference>
<dbReference type="GO" id="GO:0006284">
    <property type="term" value="P:base-excision repair"/>
    <property type="evidence" value="ECO:0007669"/>
    <property type="project" value="InterPro"/>
</dbReference>
<dbReference type="EMBL" id="CP011056">
    <property type="protein sequence ID" value="AKA75414.1"/>
    <property type="molecule type" value="Genomic_DNA"/>
</dbReference>
<reference evidence="28 29" key="4">
    <citation type="journal article" date="2018" name="Proc. Natl. Acad. Sci. U.S.A.">
        <title>Nonmutational mechanism of inheritance in the Archaeon Sulfolobus solfataricus.</title>
        <authorList>
            <person name="Payne S."/>
            <person name="McCarthy S."/>
            <person name="Johnson T."/>
            <person name="North E."/>
            <person name="Blum P."/>
        </authorList>
    </citation>
    <scope>NUCLEOTIDE SEQUENCE [LARGE SCALE GENOMIC DNA]</scope>
    <source>
        <strain evidence="16 28">SARC-H</strain>
        <strain evidence="17 32">SARC-I</strain>
        <strain evidence="19 33">SARC-N</strain>
        <strain evidence="20 34">SARC-O</strain>
        <strain evidence="21 29">SUL120</strain>
        <strain evidence="15 30">SULG</strain>
        <strain evidence="18 31">SULM</strain>
    </source>
</reference>
<evidence type="ECO:0000313" key="15">
    <source>
        <dbReference type="EMBL" id="AZF67228.1"/>
    </source>
</evidence>